<dbReference type="PANTHER" id="PTHR22888">
    <property type="entry name" value="CYTOCHROME C OXIDASE, SUBUNIT II"/>
    <property type="match status" value="1"/>
</dbReference>
<keyword evidence="15 19" id="KW-0496">Mitochondrion</keyword>
<evidence type="ECO:0000256" key="8">
    <source>
        <dbReference type="ARBA" id="ARBA00022842"/>
    </source>
</evidence>
<evidence type="ECO:0000256" key="4">
    <source>
        <dbReference type="ARBA" id="ARBA00022448"/>
    </source>
</evidence>
<keyword evidence="4 15" id="KW-0813">Transport</keyword>
<dbReference type="Gene3D" id="1.10.287.90">
    <property type="match status" value="1"/>
</dbReference>
<evidence type="ECO:0000256" key="2">
    <source>
        <dbReference type="ARBA" id="ARBA00007866"/>
    </source>
</evidence>
<evidence type="ECO:0000256" key="15">
    <source>
        <dbReference type="RuleBase" id="RU000457"/>
    </source>
</evidence>
<feature type="domain" description="Cytochrome oxidase subunit II copper A binding" evidence="17">
    <location>
        <begin position="94"/>
        <end position="231"/>
    </location>
</feature>
<feature type="domain" description="Cytochrome oxidase subunit II transmembrane region profile" evidence="18">
    <location>
        <begin position="1"/>
        <end position="91"/>
    </location>
</feature>
<dbReference type="CTD" id="4513"/>
<reference evidence="19" key="1">
    <citation type="submission" date="2007-07" db="EMBL/GenBank/DDBJ databases">
        <title>The Complete Mitochondrial Genome of the Bivalve Mollusc, Argopecten irradians: An Analysis of the Sequence, Gene Order, and Phylogenetic Content.</title>
        <authorList>
            <person name="Petten M.G.J."/>
            <person name="Snyder M."/>
        </authorList>
    </citation>
    <scope>NUCLEOTIDE SEQUENCE</scope>
</reference>
<evidence type="ECO:0000313" key="19">
    <source>
        <dbReference type="EMBL" id="ABS17675.1"/>
    </source>
</evidence>
<geneLocation type="mitochondrion" evidence="19"/>
<sequence>MLEWSQTSLPEPASVQAFNLQIVYEGCLVVAVFISFVVLFFMRMVVFNTATCSVYLECGRLEVFWSVLPFIFLVCICSISVFALYVNDETQWGSFSWCSSSLPHQWYWSYQVGVDGGPEVFKWDSRIVSRSVDSPMDFQDYWTVDRPLPVPVGGVTRVLVTSEDVLHSWGAPRLLLKIDAIPGRLTRGLFELKLPGVIKGMCVELCGAYHSMMPTIIEGFGEADFWQWASRSS</sequence>
<dbReference type="InterPro" id="IPR001505">
    <property type="entry name" value="Copper_CuA"/>
</dbReference>
<dbReference type="InterPro" id="IPR008972">
    <property type="entry name" value="Cupredoxin"/>
</dbReference>
<evidence type="ECO:0000256" key="6">
    <source>
        <dbReference type="ARBA" id="ARBA00022692"/>
    </source>
</evidence>
<keyword evidence="7 15" id="KW-0479">Metal-binding</keyword>
<evidence type="ECO:0000256" key="7">
    <source>
        <dbReference type="ARBA" id="ARBA00022723"/>
    </source>
</evidence>
<dbReference type="EMBL" id="EU023915">
    <property type="protein sequence ID" value="ABS17675.1"/>
    <property type="molecule type" value="Genomic_DNA"/>
</dbReference>
<dbReference type="AlphaFoldDB" id="A7LIC0"/>
<dbReference type="GO" id="GO:0042773">
    <property type="term" value="P:ATP synthesis coupled electron transport"/>
    <property type="evidence" value="ECO:0007669"/>
    <property type="project" value="TreeGrafter"/>
</dbReference>
<dbReference type="Pfam" id="PF00116">
    <property type="entry name" value="COX2"/>
    <property type="match status" value="1"/>
</dbReference>
<dbReference type="PRINTS" id="PR01166">
    <property type="entry name" value="CYCOXIDASEII"/>
</dbReference>
<dbReference type="InterPro" id="IPR036257">
    <property type="entry name" value="Cyt_c_oxidase_su2_TM_sf"/>
</dbReference>
<evidence type="ECO:0000256" key="14">
    <source>
        <dbReference type="ARBA" id="ARBA00049512"/>
    </source>
</evidence>
<keyword evidence="9" id="KW-1278">Translocase</keyword>
<dbReference type="InterPro" id="IPR002429">
    <property type="entry name" value="CcO_II-like_C"/>
</dbReference>
<dbReference type="GO" id="GO:0005507">
    <property type="term" value="F:copper ion binding"/>
    <property type="evidence" value="ECO:0007669"/>
    <property type="project" value="InterPro"/>
</dbReference>
<evidence type="ECO:0000256" key="3">
    <source>
        <dbReference type="ARBA" id="ARBA00015946"/>
    </source>
</evidence>
<evidence type="ECO:0000256" key="1">
    <source>
        <dbReference type="ARBA" id="ARBA00004141"/>
    </source>
</evidence>
<keyword evidence="13 15" id="KW-0472">Membrane</keyword>
<comment type="catalytic activity">
    <reaction evidence="14">
        <text>4 Fe(II)-[cytochrome c] + O2 + 8 H(+)(in) = 4 Fe(III)-[cytochrome c] + 2 H2O + 4 H(+)(out)</text>
        <dbReference type="Rhea" id="RHEA:11436"/>
        <dbReference type="Rhea" id="RHEA-COMP:10350"/>
        <dbReference type="Rhea" id="RHEA-COMP:14399"/>
        <dbReference type="ChEBI" id="CHEBI:15377"/>
        <dbReference type="ChEBI" id="CHEBI:15378"/>
        <dbReference type="ChEBI" id="CHEBI:15379"/>
        <dbReference type="ChEBI" id="CHEBI:29033"/>
        <dbReference type="ChEBI" id="CHEBI:29034"/>
        <dbReference type="EC" id="7.1.1.9"/>
    </reaction>
    <physiologicalReaction direction="left-to-right" evidence="14">
        <dbReference type="Rhea" id="RHEA:11437"/>
    </physiologicalReaction>
</comment>
<evidence type="ECO:0000256" key="11">
    <source>
        <dbReference type="ARBA" id="ARBA00022989"/>
    </source>
</evidence>
<proteinExistence type="inferred from homology"/>
<comment type="similarity">
    <text evidence="2 15">Belongs to the cytochrome c oxidase subunit 2 family.</text>
</comment>
<dbReference type="PROSITE" id="PS50857">
    <property type="entry name" value="COX2_CUA"/>
    <property type="match status" value="1"/>
</dbReference>
<dbReference type="GO" id="GO:0005743">
    <property type="term" value="C:mitochondrial inner membrane"/>
    <property type="evidence" value="ECO:0007669"/>
    <property type="project" value="UniProtKB-SubCell"/>
</dbReference>
<dbReference type="GO" id="GO:0004129">
    <property type="term" value="F:cytochrome-c oxidase activity"/>
    <property type="evidence" value="ECO:0007669"/>
    <property type="project" value="UniProtKB-EC"/>
</dbReference>
<comment type="function">
    <text evidence="15">Component of the cytochrome c oxidase, the last enzyme in the mitochondrial electron transport chain which drives oxidative phosphorylation. The respiratory chain contains 3 multisubunit complexes succinate dehydrogenase (complex II, CII), ubiquinol-cytochrome c oxidoreductase (cytochrome b-c1 complex, complex III, CIII) and cytochrome c oxidase (complex IV, CIV), that cooperate to transfer electrons derived from NADH and succinate to molecular oxygen, creating an electrochemical gradient over the inner membrane that drives transmembrane transport and the ATP synthase. Cytochrome c oxidase is the component of the respiratory chain that catalyzes the reduction of oxygen to water. Electrons originating from reduced cytochrome c in the intermembrane space (IMS) are transferred via the dinuclear copper A center (CU(A)) of subunit 2 and heme A of subunit 1 to the active site in subunit 1, a binuclear center (BNC) formed by heme A3 and copper B (CU(B)). The BNC reduces molecular oxygen to 2 water molecules using 4 electrons from cytochrome c in the IMS and 4 protons from the mitochondrial matrix.</text>
</comment>
<keyword evidence="11 16" id="KW-1133">Transmembrane helix</keyword>
<accession>A7LIC0</accession>
<dbReference type="SUPFAM" id="SSF81464">
    <property type="entry name" value="Cytochrome c oxidase subunit II-like, transmembrane region"/>
    <property type="match status" value="1"/>
</dbReference>
<dbReference type="PANTHER" id="PTHR22888:SF9">
    <property type="entry name" value="CYTOCHROME C OXIDASE SUBUNIT 2"/>
    <property type="match status" value="1"/>
</dbReference>
<keyword evidence="12 15" id="KW-0186">Copper</keyword>
<dbReference type="Gene3D" id="2.60.40.420">
    <property type="entry name" value="Cupredoxins - blue copper proteins"/>
    <property type="match status" value="1"/>
</dbReference>
<evidence type="ECO:0000256" key="12">
    <source>
        <dbReference type="ARBA" id="ARBA00023008"/>
    </source>
</evidence>
<evidence type="ECO:0000256" key="9">
    <source>
        <dbReference type="ARBA" id="ARBA00022967"/>
    </source>
</evidence>
<evidence type="ECO:0000256" key="5">
    <source>
        <dbReference type="ARBA" id="ARBA00022660"/>
    </source>
</evidence>
<gene>
    <name evidence="19" type="primary">cox2</name>
</gene>
<evidence type="ECO:0000256" key="13">
    <source>
        <dbReference type="ARBA" id="ARBA00023136"/>
    </source>
</evidence>
<protein>
    <recommendedName>
        <fullName evidence="3 15">Cytochrome c oxidase subunit 2</fullName>
    </recommendedName>
</protein>
<dbReference type="PROSITE" id="PS00078">
    <property type="entry name" value="COX2"/>
    <property type="match status" value="1"/>
</dbReference>
<evidence type="ECO:0000256" key="16">
    <source>
        <dbReference type="SAM" id="Phobius"/>
    </source>
</evidence>
<feature type="transmembrane region" description="Helical" evidence="16">
    <location>
        <begin position="63"/>
        <end position="86"/>
    </location>
</feature>
<dbReference type="SUPFAM" id="SSF49503">
    <property type="entry name" value="Cupredoxins"/>
    <property type="match status" value="1"/>
</dbReference>
<organism evidence="19">
    <name type="scientific">Argopecten irradians</name>
    <name type="common">Bay scallop</name>
    <name type="synonym">Aequipecten irradians</name>
    <dbReference type="NCBI Taxonomy" id="31199"/>
    <lineage>
        <taxon>Eukaryota</taxon>
        <taxon>Metazoa</taxon>
        <taxon>Spiralia</taxon>
        <taxon>Lophotrochozoa</taxon>
        <taxon>Mollusca</taxon>
        <taxon>Bivalvia</taxon>
        <taxon>Autobranchia</taxon>
        <taxon>Pteriomorphia</taxon>
        <taxon>Pectinida</taxon>
        <taxon>Pectinoidea</taxon>
        <taxon>Pectinidae</taxon>
        <taxon>Argopecten</taxon>
    </lineage>
</organism>
<keyword evidence="10 15" id="KW-0249">Electron transport</keyword>
<comment type="subcellular location">
    <subcellularLocation>
        <location evidence="1">Membrane</location>
        <topology evidence="1">Multi-pass membrane protein</topology>
    </subcellularLocation>
    <subcellularLocation>
        <location evidence="15">Mitochondrion inner membrane</location>
        <topology evidence="15">Multi-pass membrane protein</topology>
    </subcellularLocation>
</comment>
<evidence type="ECO:0000259" key="17">
    <source>
        <dbReference type="PROSITE" id="PS50857"/>
    </source>
</evidence>
<dbReference type="InterPro" id="IPR045187">
    <property type="entry name" value="CcO_II"/>
</dbReference>
<keyword evidence="15" id="KW-0999">Mitochondrion inner membrane</keyword>
<dbReference type="GeneID" id="5333236"/>
<comment type="cofactor">
    <cofactor evidence="15">
        <name>Cu cation</name>
        <dbReference type="ChEBI" id="CHEBI:23378"/>
    </cofactor>
    <text evidence="15">Binds a copper A center.</text>
</comment>
<keyword evidence="8" id="KW-0460">Magnesium</keyword>
<keyword evidence="6 15" id="KW-0812">Transmembrane</keyword>
<evidence type="ECO:0000256" key="10">
    <source>
        <dbReference type="ARBA" id="ARBA00022982"/>
    </source>
</evidence>
<keyword evidence="5 15" id="KW-0679">Respiratory chain</keyword>
<dbReference type="RefSeq" id="YP_001382292.1">
    <property type="nucleotide sequence ID" value="NC_009687.1"/>
</dbReference>
<evidence type="ECO:0000259" key="18">
    <source>
        <dbReference type="PROSITE" id="PS50999"/>
    </source>
</evidence>
<dbReference type="Pfam" id="PF02790">
    <property type="entry name" value="COX2_TM"/>
    <property type="match status" value="1"/>
</dbReference>
<dbReference type="InterPro" id="IPR011759">
    <property type="entry name" value="Cyt_c_oxidase_su2_TM_dom"/>
</dbReference>
<dbReference type="PROSITE" id="PS50999">
    <property type="entry name" value="COX2_TM"/>
    <property type="match status" value="1"/>
</dbReference>
<name>A7LIC0_ARGIR</name>
<feature type="transmembrane region" description="Helical" evidence="16">
    <location>
        <begin position="20"/>
        <end position="42"/>
    </location>
</feature>